<evidence type="ECO:0000313" key="3">
    <source>
        <dbReference type="EMBL" id="DAE07528.1"/>
    </source>
</evidence>
<feature type="domain" description="Peptidase C51" evidence="2">
    <location>
        <begin position="48"/>
        <end position="126"/>
    </location>
</feature>
<reference evidence="3" key="1">
    <citation type="journal article" date="2021" name="Proc. Natl. Acad. Sci. U.S.A.">
        <title>A Catalog of Tens of Thousands of Viruses from Human Metagenomes Reveals Hidden Associations with Chronic Diseases.</title>
        <authorList>
            <person name="Tisza M.J."/>
            <person name="Buck C.B."/>
        </authorList>
    </citation>
    <scope>NUCLEOTIDE SEQUENCE</scope>
    <source>
        <strain evidence="3">CtnCN2</strain>
    </source>
</reference>
<proteinExistence type="predicted"/>
<dbReference type="EMBL" id="BK015452">
    <property type="protein sequence ID" value="DAE07528.1"/>
    <property type="molecule type" value="Genomic_DNA"/>
</dbReference>
<sequence length="174" mass="18455">MNELDWIAEGRKLLGVEENANTSKVVAMWRDGFEASGQAGRMKESVWNTGSTPWCGGFVAACLARAGLGKHVPKDFPLARAWAKVGAPLSKPAYGCVVVFTRDGGGHVGFVVGKDAKGNLMVLGGNQGNTVCIKPFSKARVLAYRWCGKGSAPLAERFDLPLLSSDGRVSTNEA</sequence>
<evidence type="ECO:0000259" key="2">
    <source>
        <dbReference type="Pfam" id="PF05257"/>
    </source>
</evidence>
<dbReference type="Gene3D" id="3.90.1720.10">
    <property type="entry name" value="endopeptidase domain like (from Nostoc punctiforme)"/>
    <property type="match status" value="1"/>
</dbReference>
<keyword evidence="1" id="KW-0929">Antimicrobial</keyword>
<evidence type="ECO:0000256" key="1">
    <source>
        <dbReference type="ARBA" id="ARBA00022529"/>
    </source>
</evidence>
<dbReference type="InterPro" id="IPR013423">
    <property type="entry name" value="CHP02594"/>
</dbReference>
<dbReference type="InterPro" id="IPR038765">
    <property type="entry name" value="Papain-like_cys_pep_sf"/>
</dbReference>
<dbReference type="GO" id="GO:0001897">
    <property type="term" value="P:symbiont-mediated cytolysis of host cell"/>
    <property type="evidence" value="ECO:0007669"/>
    <property type="project" value="UniProtKB-ARBA"/>
</dbReference>
<dbReference type="Pfam" id="PF05257">
    <property type="entry name" value="CHAP"/>
    <property type="match status" value="1"/>
</dbReference>
<organism evidence="3">
    <name type="scientific">Podoviridae sp. ctnCN2</name>
    <dbReference type="NCBI Taxonomy" id="2825274"/>
    <lineage>
        <taxon>Viruses</taxon>
        <taxon>Duplodnaviria</taxon>
        <taxon>Heunggongvirae</taxon>
        <taxon>Uroviricota</taxon>
        <taxon>Caudoviricetes</taxon>
    </lineage>
</organism>
<dbReference type="InterPro" id="IPR007921">
    <property type="entry name" value="CHAP_dom"/>
</dbReference>
<protein>
    <submittedName>
        <fullName evidence="3">Tail associated lysozyme</fullName>
    </submittedName>
</protein>
<dbReference type="SUPFAM" id="SSF54001">
    <property type="entry name" value="Cysteine proteinases"/>
    <property type="match status" value="1"/>
</dbReference>
<name>A0A8S5PLA6_9CAUD</name>
<accession>A0A8S5PLA6</accession>
<dbReference type="NCBIfam" id="TIGR02594">
    <property type="entry name" value="TIGR02594 family protein"/>
    <property type="match status" value="1"/>
</dbReference>